<evidence type="ECO:0000313" key="2">
    <source>
        <dbReference type="EMBL" id="RHJ80775.1"/>
    </source>
</evidence>
<sequence length="134" mass="15395">MPQVFSDLPSPGTGIKKERDRMKKKVYAKPTLIGEEFVPNEYVAACENPTSYVGYCDISGMVYLDTNENQQYDPGIDKYEYFNTACNEKYESTTKPHINAFVVRPFEHNAIPVFNYNNVHVTQHIDETLHHNVS</sequence>
<feature type="region of interest" description="Disordered" evidence="1">
    <location>
        <begin position="1"/>
        <end position="20"/>
    </location>
</feature>
<dbReference type="EMBL" id="QRMN01000002">
    <property type="protein sequence ID" value="RHJ80775.1"/>
    <property type="molecule type" value="Genomic_DNA"/>
</dbReference>
<name>A0A415DQ84_PHOVU</name>
<dbReference type="Proteomes" id="UP000283958">
    <property type="component" value="Unassembled WGS sequence"/>
</dbReference>
<reference evidence="2 3" key="1">
    <citation type="submission" date="2018-08" db="EMBL/GenBank/DDBJ databases">
        <title>A genome reference for cultivated species of the human gut microbiota.</title>
        <authorList>
            <person name="Zou Y."/>
            <person name="Xue W."/>
            <person name="Luo G."/>
        </authorList>
    </citation>
    <scope>NUCLEOTIDE SEQUENCE [LARGE SCALE GENOMIC DNA]</scope>
    <source>
        <strain evidence="2 3">AM09-18</strain>
    </source>
</reference>
<organism evidence="2 3">
    <name type="scientific">Phocaeicola vulgatus</name>
    <name type="common">Bacteroides vulgatus</name>
    <dbReference type="NCBI Taxonomy" id="821"/>
    <lineage>
        <taxon>Bacteria</taxon>
        <taxon>Pseudomonadati</taxon>
        <taxon>Bacteroidota</taxon>
        <taxon>Bacteroidia</taxon>
        <taxon>Bacteroidales</taxon>
        <taxon>Bacteroidaceae</taxon>
        <taxon>Phocaeicola</taxon>
    </lineage>
</organism>
<accession>A0A415DQ84</accession>
<proteinExistence type="predicted"/>
<evidence type="ECO:0000313" key="3">
    <source>
        <dbReference type="Proteomes" id="UP000283958"/>
    </source>
</evidence>
<gene>
    <name evidence="2" type="ORF">DW105_01515</name>
</gene>
<comment type="caution">
    <text evidence="2">The sequence shown here is derived from an EMBL/GenBank/DDBJ whole genome shotgun (WGS) entry which is preliminary data.</text>
</comment>
<evidence type="ECO:0000256" key="1">
    <source>
        <dbReference type="SAM" id="MobiDB-lite"/>
    </source>
</evidence>
<dbReference type="AlphaFoldDB" id="A0A415DQ84"/>
<protein>
    <submittedName>
        <fullName evidence="2">Uncharacterized protein</fullName>
    </submittedName>
</protein>